<comment type="caution">
    <text evidence="2">The sequence shown here is derived from an EMBL/GenBank/DDBJ whole genome shotgun (WGS) entry which is preliminary data.</text>
</comment>
<dbReference type="EMBL" id="BTSY01000118">
    <property type="protein sequence ID" value="GMT37380.1"/>
    <property type="molecule type" value="Genomic_DNA"/>
</dbReference>
<organism evidence="2 3">
    <name type="scientific">Pristionchus fissidentatus</name>
    <dbReference type="NCBI Taxonomy" id="1538716"/>
    <lineage>
        <taxon>Eukaryota</taxon>
        <taxon>Metazoa</taxon>
        <taxon>Ecdysozoa</taxon>
        <taxon>Nematoda</taxon>
        <taxon>Chromadorea</taxon>
        <taxon>Rhabditida</taxon>
        <taxon>Rhabditina</taxon>
        <taxon>Diplogasteromorpha</taxon>
        <taxon>Diplogasteroidea</taxon>
        <taxon>Neodiplogasteridae</taxon>
        <taxon>Pristionchus</taxon>
    </lineage>
</organism>
<feature type="non-terminal residue" evidence="2">
    <location>
        <position position="1"/>
    </location>
</feature>
<dbReference type="EMBL" id="BTSY01000002">
    <property type="protein sequence ID" value="GMT17058.1"/>
    <property type="molecule type" value="Genomic_DNA"/>
</dbReference>
<name>A0AAV5X2W0_9BILA</name>
<reference evidence="2" key="1">
    <citation type="submission" date="2023-10" db="EMBL/GenBank/DDBJ databases">
        <title>Genome assembly of Pristionchus species.</title>
        <authorList>
            <person name="Yoshida K."/>
            <person name="Sommer R.J."/>
        </authorList>
    </citation>
    <scope>NUCLEOTIDE SEQUENCE</scope>
    <source>
        <strain evidence="2">RS5133</strain>
    </source>
</reference>
<dbReference type="AlphaFoldDB" id="A0AAV5X2W0"/>
<evidence type="ECO:0000313" key="3">
    <source>
        <dbReference type="Proteomes" id="UP001432322"/>
    </source>
</evidence>
<feature type="non-terminal residue" evidence="2">
    <location>
        <position position="69"/>
    </location>
</feature>
<dbReference type="Proteomes" id="UP001432322">
    <property type="component" value="Unassembled WGS sequence"/>
</dbReference>
<protein>
    <submittedName>
        <fullName evidence="2">Uncharacterized protein</fullName>
    </submittedName>
</protein>
<accession>A0AAV5X2W0</accession>
<evidence type="ECO:0000313" key="2">
    <source>
        <dbReference type="EMBL" id="GMT37380.1"/>
    </source>
</evidence>
<evidence type="ECO:0000313" key="1">
    <source>
        <dbReference type="EMBL" id="GMT17058.1"/>
    </source>
</evidence>
<keyword evidence="3" id="KW-1185">Reference proteome</keyword>
<gene>
    <name evidence="2" type="ORF">PFISCL1PPCAC_28677</name>
    <name evidence="1" type="ORF">PFISCL1PPCAC_8355</name>
</gene>
<sequence length="69" mass="7814">LLLMCMVTMASAFFTDKRKRFLTEKRFLSGFSGYPADGTLKFRRGAMDGSLEDGEGGDFSYLMRKTWIG</sequence>
<proteinExistence type="predicted"/>